<sequence length="180" mass="20297">MLTAQSEKTGTEIGDIHEEVHNDTHDQKPHRIIAIAIDQSNCADYAFNWAVKNLINPETDQVVLLNVRPYITAPILYATIMTDKGDQYSKTDEANKIYSHNLIRKYAEILIKQKVKCKGVALRGDPREEIVYKVDNLKADVLVVGSRGMNAFKRAFVGSTSDYCVHNCHCTVIIPRQPVQ</sequence>
<keyword evidence="4" id="KW-1185">Reference proteome</keyword>
<dbReference type="InterPro" id="IPR006016">
    <property type="entry name" value="UspA"/>
</dbReference>
<dbReference type="EMBL" id="JADGJW010000330">
    <property type="protein sequence ID" value="KAJ3219724.1"/>
    <property type="molecule type" value="Genomic_DNA"/>
</dbReference>
<dbReference type="InterPro" id="IPR006015">
    <property type="entry name" value="Universal_stress_UspA"/>
</dbReference>
<dbReference type="Gene3D" id="3.40.50.620">
    <property type="entry name" value="HUPs"/>
    <property type="match status" value="1"/>
</dbReference>
<dbReference type="Pfam" id="PF00582">
    <property type="entry name" value="Usp"/>
    <property type="match status" value="1"/>
</dbReference>
<feature type="compositionally biased region" description="Basic and acidic residues" evidence="1">
    <location>
        <begin position="14"/>
        <end position="25"/>
    </location>
</feature>
<dbReference type="PANTHER" id="PTHR31964:SF140">
    <property type="entry name" value="UNIVERSAL STRESS PROTEIN FAMILY PROTEIN"/>
    <property type="match status" value="1"/>
</dbReference>
<feature type="domain" description="UspA" evidence="2">
    <location>
        <begin position="31"/>
        <end position="174"/>
    </location>
</feature>
<dbReference type="AlphaFoldDB" id="A0AAD5U1Q6"/>
<protein>
    <recommendedName>
        <fullName evidence="2">UspA domain-containing protein</fullName>
    </recommendedName>
</protein>
<name>A0AAD5U1Q6_9FUNG</name>
<dbReference type="SUPFAM" id="SSF52402">
    <property type="entry name" value="Adenine nucleotide alpha hydrolases-like"/>
    <property type="match status" value="1"/>
</dbReference>
<gene>
    <name evidence="3" type="ORF">HK099_004619</name>
</gene>
<dbReference type="PANTHER" id="PTHR31964">
    <property type="entry name" value="ADENINE NUCLEOTIDE ALPHA HYDROLASES-LIKE SUPERFAMILY PROTEIN"/>
    <property type="match status" value="1"/>
</dbReference>
<proteinExistence type="predicted"/>
<evidence type="ECO:0000313" key="4">
    <source>
        <dbReference type="Proteomes" id="UP001211065"/>
    </source>
</evidence>
<dbReference type="CDD" id="cd23659">
    <property type="entry name" value="USP_At3g01520-like"/>
    <property type="match status" value="1"/>
</dbReference>
<dbReference type="Proteomes" id="UP001211065">
    <property type="component" value="Unassembled WGS sequence"/>
</dbReference>
<accession>A0AAD5U1Q6</accession>
<reference evidence="3" key="1">
    <citation type="submission" date="2020-05" db="EMBL/GenBank/DDBJ databases">
        <title>Phylogenomic resolution of chytrid fungi.</title>
        <authorList>
            <person name="Stajich J.E."/>
            <person name="Amses K."/>
            <person name="Simmons R."/>
            <person name="Seto K."/>
            <person name="Myers J."/>
            <person name="Bonds A."/>
            <person name="Quandt C.A."/>
            <person name="Barry K."/>
            <person name="Liu P."/>
            <person name="Grigoriev I."/>
            <person name="Longcore J.E."/>
            <person name="James T.Y."/>
        </authorList>
    </citation>
    <scope>NUCLEOTIDE SEQUENCE</scope>
    <source>
        <strain evidence="3">JEL0476</strain>
    </source>
</reference>
<evidence type="ECO:0000259" key="2">
    <source>
        <dbReference type="Pfam" id="PF00582"/>
    </source>
</evidence>
<dbReference type="PRINTS" id="PR01438">
    <property type="entry name" value="UNVRSLSTRESS"/>
</dbReference>
<evidence type="ECO:0000256" key="1">
    <source>
        <dbReference type="SAM" id="MobiDB-lite"/>
    </source>
</evidence>
<organism evidence="3 4">
    <name type="scientific">Clydaea vesicula</name>
    <dbReference type="NCBI Taxonomy" id="447962"/>
    <lineage>
        <taxon>Eukaryota</taxon>
        <taxon>Fungi</taxon>
        <taxon>Fungi incertae sedis</taxon>
        <taxon>Chytridiomycota</taxon>
        <taxon>Chytridiomycota incertae sedis</taxon>
        <taxon>Chytridiomycetes</taxon>
        <taxon>Lobulomycetales</taxon>
        <taxon>Lobulomycetaceae</taxon>
        <taxon>Clydaea</taxon>
    </lineage>
</organism>
<feature type="region of interest" description="Disordered" evidence="1">
    <location>
        <begin position="1"/>
        <end position="25"/>
    </location>
</feature>
<dbReference type="InterPro" id="IPR014729">
    <property type="entry name" value="Rossmann-like_a/b/a_fold"/>
</dbReference>
<evidence type="ECO:0000313" key="3">
    <source>
        <dbReference type="EMBL" id="KAJ3219724.1"/>
    </source>
</evidence>
<comment type="caution">
    <text evidence="3">The sequence shown here is derived from an EMBL/GenBank/DDBJ whole genome shotgun (WGS) entry which is preliminary data.</text>
</comment>